<keyword evidence="3" id="KW-1185">Reference proteome</keyword>
<feature type="transmembrane region" description="Helical" evidence="1">
    <location>
        <begin position="113"/>
        <end position="132"/>
    </location>
</feature>
<protein>
    <recommendedName>
        <fullName evidence="4">Membrane-anchored protein</fullName>
    </recommendedName>
</protein>
<feature type="transmembrane region" description="Helical" evidence="1">
    <location>
        <begin position="85"/>
        <end position="106"/>
    </location>
</feature>
<reference evidence="2 3" key="1">
    <citation type="submission" date="2018-09" db="EMBL/GenBank/DDBJ databases">
        <title>Cohnella cavernae sp. nov., isolated from a karst cave.</title>
        <authorList>
            <person name="Zhu H."/>
        </authorList>
    </citation>
    <scope>NUCLEOTIDE SEQUENCE [LARGE SCALE GENOMIC DNA]</scope>
    <source>
        <strain evidence="2 3">K2E09-144</strain>
    </source>
</reference>
<evidence type="ECO:0000256" key="1">
    <source>
        <dbReference type="SAM" id="Phobius"/>
    </source>
</evidence>
<comment type="caution">
    <text evidence="2">The sequence shown here is derived from an EMBL/GenBank/DDBJ whole genome shotgun (WGS) entry which is preliminary data.</text>
</comment>
<keyword evidence="1" id="KW-0472">Membrane</keyword>
<feature type="transmembrane region" description="Helical" evidence="1">
    <location>
        <begin position="182"/>
        <end position="201"/>
    </location>
</feature>
<gene>
    <name evidence="2" type="ORF">D3H35_12425</name>
</gene>
<accession>A0A398CRP1</accession>
<dbReference type="EMBL" id="QXJM01000037">
    <property type="protein sequence ID" value="RIE03458.1"/>
    <property type="molecule type" value="Genomic_DNA"/>
</dbReference>
<keyword evidence="1" id="KW-1133">Transmembrane helix</keyword>
<proteinExistence type="predicted"/>
<feature type="transmembrane region" description="Helical" evidence="1">
    <location>
        <begin position="144"/>
        <end position="162"/>
    </location>
</feature>
<organism evidence="2 3">
    <name type="scientific">Cohnella faecalis</name>
    <dbReference type="NCBI Taxonomy" id="2315694"/>
    <lineage>
        <taxon>Bacteria</taxon>
        <taxon>Bacillati</taxon>
        <taxon>Bacillota</taxon>
        <taxon>Bacilli</taxon>
        <taxon>Bacillales</taxon>
        <taxon>Paenibacillaceae</taxon>
        <taxon>Cohnella</taxon>
    </lineage>
</organism>
<dbReference type="AlphaFoldDB" id="A0A398CRP1"/>
<feature type="transmembrane region" description="Helical" evidence="1">
    <location>
        <begin position="56"/>
        <end position="73"/>
    </location>
</feature>
<sequence length="299" mass="33523">MSNKRLIDLLFFRYTIVEEPIRYESGGGFRLKDQRSIAMNETATVMPLVRQMLNKVPEVTIFFWIIKIMATTVGETAADFLTFNLNWGLTCTTLLVAGLLCVSLVIQFRAKKYVPWIYWLTVLLISVIGTLITDNLVDNFGVPLVTTTVIFAIALLATFTVWYASEKTLSIHSIYTSKRESYYWLAILFTFALGTSAGDLLSEALDLGYWLSALLFAVLIGIVTVAYYRFKLNSVLAFWIAYILTRPLGASIGDYLSQPSDERGLGLGTTGISVIFLLTILGLVIYLTVTRRDEVNPLK</sequence>
<dbReference type="OrthoDB" id="9794709at2"/>
<evidence type="ECO:0008006" key="4">
    <source>
        <dbReference type="Google" id="ProtNLM"/>
    </source>
</evidence>
<keyword evidence="1" id="KW-0812">Transmembrane</keyword>
<feature type="transmembrane region" description="Helical" evidence="1">
    <location>
        <begin position="207"/>
        <end position="228"/>
    </location>
</feature>
<dbReference type="InterPro" id="IPR007136">
    <property type="entry name" value="DUF347"/>
</dbReference>
<feature type="transmembrane region" description="Helical" evidence="1">
    <location>
        <begin position="265"/>
        <end position="289"/>
    </location>
</feature>
<evidence type="ECO:0000313" key="3">
    <source>
        <dbReference type="Proteomes" id="UP000266340"/>
    </source>
</evidence>
<evidence type="ECO:0000313" key="2">
    <source>
        <dbReference type="EMBL" id="RIE03458.1"/>
    </source>
</evidence>
<feature type="transmembrane region" description="Helical" evidence="1">
    <location>
        <begin position="235"/>
        <end position="253"/>
    </location>
</feature>
<dbReference type="Pfam" id="PF03988">
    <property type="entry name" value="DUF347"/>
    <property type="match status" value="4"/>
</dbReference>
<dbReference type="Proteomes" id="UP000266340">
    <property type="component" value="Unassembled WGS sequence"/>
</dbReference>
<name>A0A398CRP1_9BACL</name>